<organism evidence="3 4">
    <name type="scientific">Nannocystis pusilla</name>
    <dbReference type="NCBI Taxonomy" id="889268"/>
    <lineage>
        <taxon>Bacteria</taxon>
        <taxon>Pseudomonadati</taxon>
        <taxon>Myxococcota</taxon>
        <taxon>Polyangia</taxon>
        <taxon>Nannocystales</taxon>
        <taxon>Nannocystaceae</taxon>
        <taxon>Nannocystis</taxon>
    </lineage>
</organism>
<evidence type="ECO:0000256" key="2">
    <source>
        <dbReference type="ARBA" id="ARBA00022840"/>
    </source>
</evidence>
<dbReference type="SUPFAM" id="SSF100920">
    <property type="entry name" value="Heat shock protein 70kD (HSP70), peptide-binding domain"/>
    <property type="match status" value="1"/>
</dbReference>
<sequence>MPACAHCGAAFEPHDGLFCRWCGRAGELAVPRLAEAVTIETAGDIATAIVPYGAALPTSFSEVFTTAEDDQPTVMVRLVVGNSPRASACRPLMTVTLALRRPGPRGVPRVRLTLTIEADGRGRVLAEEEGQADNRLVFADLRLAAAQPRGQP</sequence>
<dbReference type="Gene3D" id="2.60.34.10">
    <property type="entry name" value="Substrate Binding Domain Of DNAk, Chain A, domain 1"/>
    <property type="match status" value="1"/>
</dbReference>
<keyword evidence="2" id="KW-0067">ATP-binding</keyword>
<comment type="caution">
    <text evidence="3">The sequence shown here is derived from an EMBL/GenBank/DDBJ whole genome shotgun (WGS) entry which is preliminary data.</text>
</comment>
<proteinExistence type="predicted"/>
<dbReference type="RefSeq" id="WP_224191714.1">
    <property type="nucleotide sequence ID" value="NZ_JAIRAU010000011.1"/>
</dbReference>
<dbReference type="EMBL" id="JAIRAU010000011">
    <property type="protein sequence ID" value="MBZ5709942.1"/>
    <property type="molecule type" value="Genomic_DNA"/>
</dbReference>
<evidence type="ECO:0000313" key="4">
    <source>
        <dbReference type="Proteomes" id="UP001139031"/>
    </source>
</evidence>
<gene>
    <name evidence="3" type="ORF">K7C98_11820</name>
</gene>
<name>A0ABS7TNX5_9BACT</name>
<evidence type="ECO:0000313" key="3">
    <source>
        <dbReference type="EMBL" id="MBZ5709942.1"/>
    </source>
</evidence>
<reference evidence="3" key="1">
    <citation type="submission" date="2021-08" db="EMBL/GenBank/DDBJ databases">
        <authorList>
            <person name="Stevens D.C."/>
        </authorList>
    </citation>
    <scope>NUCLEOTIDE SEQUENCE</scope>
    <source>
        <strain evidence="3">DSM 53165</strain>
    </source>
</reference>
<keyword evidence="1" id="KW-0547">Nucleotide-binding</keyword>
<dbReference type="InterPro" id="IPR013126">
    <property type="entry name" value="Hsp_70_fam"/>
</dbReference>
<dbReference type="InterPro" id="IPR029047">
    <property type="entry name" value="HSP70_peptide-bd_sf"/>
</dbReference>
<dbReference type="Proteomes" id="UP001139031">
    <property type="component" value="Unassembled WGS sequence"/>
</dbReference>
<accession>A0ABS7TNX5</accession>
<dbReference type="Pfam" id="PF00012">
    <property type="entry name" value="HSP70"/>
    <property type="match status" value="1"/>
</dbReference>
<evidence type="ECO:0000256" key="1">
    <source>
        <dbReference type="ARBA" id="ARBA00022741"/>
    </source>
</evidence>
<protein>
    <submittedName>
        <fullName evidence="3">Hsp70 family protein</fullName>
    </submittedName>
</protein>
<keyword evidence="4" id="KW-1185">Reference proteome</keyword>